<reference evidence="3 4" key="1">
    <citation type="journal article" date="2019" name="Nat. Ecol. Evol.">
        <title>Megaphylogeny resolves global patterns of mushroom evolution.</title>
        <authorList>
            <person name="Varga T."/>
            <person name="Krizsan K."/>
            <person name="Foldi C."/>
            <person name="Dima B."/>
            <person name="Sanchez-Garcia M."/>
            <person name="Sanchez-Ramirez S."/>
            <person name="Szollosi G.J."/>
            <person name="Szarkandi J.G."/>
            <person name="Papp V."/>
            <person name="Albert L."/>
            <person name="Andreopoulos W."/>
            <person name="Angelini C."/>
            <person name="Antonin V."/>
            <person name="Barry K.W."/>
            <person name="Bougher N.L."/>
            <person name="Buchanan P."/>
            <person name="Buyck B."/>
            <person name="Bense V."/>
            <person name="Catcheside P."/>
            <person name="Chovatia M."/>
            <person name="Cooper J."/>
            <person name="Damon W."/>
            <person name="Desjardin D."/>
            <person name="Finy P."/>
            <person name="Geml J."/>
            <person name="Haridas S."/>
            <person name="Hughes K."/>
            <person name="Justo A."/>
            <person name="Karasinski D."/>
            <person name="Kautmanova I."/>
            <person name="Kiss B."/>
            <person name="Kocsube S."/>
            <person name="Kotiranta H."/>
            <person name="LaButti K.M."/>
            <person name="Lechner B.E."/>
            <person name="Liimatainen K."/>
            <person name="Lipzen A."/>
            <person name="Lukacs Z."/>
            <person name="Mihaltcheva S."/>
            <person name="Morgado L.N."/>
            <person name="Niskanen T."/>
            <person name="Noordeloos M.E."/>
            <person name="Ohm R.A."/>
            <person name="Ortiz-Santana B."/>
            <person name="Ovrebo C."/>
            <person name="Racz N."/>
            <person name="Riley R."/>
            <person name="Savchenko A."/>
            <person name="Shiryaev A."/>
            <person name="Soop K."/>
            <person name="Spirin V."/>
            <person name="Szebenyi C."/>
            <person name="Tomsovsky M."/>
            <person name="Tulloss R.E."/>
            <person name="Uehling J."/>
            <person name="Grigoriev I.V."/>
            <person name="Vagvolgyi C."/>
            <person name="Papp T."/>
            <person name="Martin F.M."/>
            <person name="Miettinen O."/>
            <person name="Hibbett D.S."/>
            <person name="Nagy L.G."/>
        </authorList>
    </citation>
    <scope>NUCLEOTIDE SEQUENCE [LARGE SCALE GENOMIC DNA]</scope>
    <source>
        <strain evidence="3 4">CBS 962.96</strain>
    </source>
</reference>
<dbReference type="Pfam" id="PF00501">
    <property type="entry name" value="AMP-binding"/>
    <property type="match status" value="1"/>
</dbReference>
<dbReference type="Gene3D" id="3.40.50.12780">
    <property type="entry name" value="N-terminal domain of ligase-like"/>
    <property type="match status" value="1"/>
</dbReference>
<evidence type="ECO:0000313" key="3">
    <source>
        <dbReference type="EMBL" id="THU76562.1"/>
    </source>
</evidence>
<proteinExistence type="inferred from homology"/>
<evidence type="ECO:0000313" key="4">
    <source>
        <dbReference type="Proteomes" id="UP000297245"/>
    </source>
</evidence>
<name>A0A4S8KM02_DENBC</name>
<dbReference type="GO" id="GO:0031956">
    <property type="term" value="F:medium-chain fatty acid-CoA ligase activity"/>
    <property type="evidence" value="ECO:0007669"/>
    <property type="project" value="TreeGrafter"/>
</dbReference>
<dbReference type="InterPro" id="IPR042099">
    <property type="entry name" value="ANL_N_sf"/>
</dbReference>
<comment type="similarity">
    <text evidence="1">Belongs to the ATP-dependent AMP-binding enzyme family.</text>
</comment>
<dbReference type="AlphaFoldDB" id="A0A4S8KM02"/>
<gene>
    <name evidence="3" type="ORF">K435DRAFT_974381</name>
</gene>
<evidence type="ECO:0000259" key="2">
    <source>
        <dbReference type="Pfam" id="PF00501"/>
    </source>
</evidence>
<evidence type="ECO:0000256" key="1">
    <source>
        <dbReference type="ARBA" id="ARBA00006432"/>
    </source>
</evidence>
<dbReference type="OrthoDB" id="429813at2759"/>
<dbReference type="GO" id="GO:0006631">
    <property type="term" value="P:fatty acid metabolic process"/>
    <property type="evidence" value="ECO:0007669"/>
    <property type="project" value="TreeGrafter"/>
</dbReference>
<feature type="domain" description="AMP-dependent synthetase/ligase" evidence="2">
    <location>
        <begin position="9"/>
        <end position="328"/>
    </location>
</feature>
<dbReference type="SUPFAM" id="SSF56801">
    <property type="entry name" value="Acetyl-CoA synthetase-like"/>
    <property type="match status" value="1"/>
</dbReference>
<keyword evidence="4" id="KW-1185">Reference proteome</keyword>
<accession>A0A4S8KM02</accession>
<dbReference type="Pfam" id="PF23562">
    <property type="entry name" value="AMP-binding_C_3"/>
    <property type="match status" value="1"/>
</dbReference>
<dbReference type="PANTHER" id="PTHR43201:SF8">
    <property type="entry name" value="ACYL-COA SYNTHETASE FAMILY MEMBER 3"/>
    <property type="match status" value="1"/>
</dbReference>
<organism evidence="3 4">
    <name type="scientific">Dendrothele bispora (strain CBS 962.96)</name>
    <dbReference type="NCBI Taxonomy" id="1314807"/>
    <lineage>
        <taxon>Eukaryota</taxon>
        <taxon>Fungi</taxon>
        <taxon>Dikarya</taxon>
        <taxon>Basidiomycota</taxon>
        <taxon>Agaricomycotina</taxon>
        <taxon>Agaricomycetes</taxon>
        <taxon>Agaricomycetidae</taxon>
        <taxon>Agaricales</taxon>
        <taxon>Agaricales incertae sedis</taxon>
        <taxon>Dendrothele</taxon>
    </lineage>
</organism>
<dbReference type="PANTHER" id="PTHR43201">
    <property type="entry name" value="ACYL-COA SYNTHETASE"/>
    <property type="match status" value="1"/>
</dbReference>
<dbReference type="Proteomes" id="UP000297245">
    <property type="component" value="Unassembled WGS sequence"/>
</dbReference>
<protein>
    <submittedName>
        <fullName evidence="3">Acetyl-CoA synthetase-like protein</fullName>
    </submittedName>
</protein>
<dbReference type="InterPro" id="IPR000873">
    <property type="entry name" value="AMP-dep_synth/lig_dom"/>
</dbReference>
<sequence length="536" mass="59739">MLTHLSVLEESAARYHSSPVFKVPTSSSADSFNWRSITYQQFKDDVELFARHWARVLKRDNIPQRSIVGLWIGGFAYTDALHIYGISRAGYIPQLFSLRLPNPDVILELLQKSNARALVCDTNAESIIGRSSITVYSSISLSDLVVEDEPLPTLPAVNADDLAFLFHTSGSTSGSPKLVPCSYRWLDAVVRKSYQTCAPVNPNSDSSRDVTTWLGSMCHIGQTFMFIGTLQHGASMVQPSKMPFSSQELMDMIRLTGLNRLYQFAAFLSTHLRVSRQDPKFLSMLASLDQVLTCGMPLSREDEQWAIANNLRLVNLFGSTEAGGATLLSSFKRGSNPSHLIPLEGVSYRFDPIQSSAADKDLHQSTSKLLEFVILADSADCPDVSLRHADGNFHTGDLFQEITPGCYVFCGRDDDWIKSENSLRCDTRSIEENVRATCGNLVSECIVVGTGRPSPAVFIEPAVDIVDENKFKKDILRKIRPFHSRRYMHERIASDNMIIIVPRGSLPRTASKGNIRRKAVEEEYKNLLDKIYGVSV</sequence>
<dbReference type="EMBL" id="ML180841">
    <property type="protein sequence ID" value="THU76562.1"/>
    <property type="molecule type" value="Genomic_DNA"/>
</dbReference>